<accession>A0A7Z0B4Q7</accession>
<dbReference type="AlphaFoldDB" id="A0A7Z0B4Q7"/>
<proteinExistence type="predicted"/>
<gene>
    <name evidence="2" type="ORF">GGD40_000950</name>
</gene>
<comment type="caution">
    <text evidence="2">The sequence shown here is derived from an EMBL/GenBank/DDBJ whole genome shotgun (WGS) entry which is preliminary data.</text>
</comment>
<protein>
    <recommendedName>
        <fullName evidence="1">Immunity protein 52 domain-containing protein</fullName>
    </recommendedName>
</protein>
<feature type="domain" description="Immunity protein 52" evidence="1">
    <location>
        <begin position="23"/>
        <end position="230"/>
    </location>
</feature>
<dbReference type="PIRSF" id="PIRSF029636">
    <property type="entry name" value="UCP029636"/>
    <property type="match status" value="1"/>
</dbReference>
<dbReference type="Proteomes" id="UP000540929">
    <property type="component" value="Unassembled WGS sequence"/>
</dbReference>
<dbReference type="InterPro" id="IPR016929">
    <property type="entry name" value="TsiT-like"/>
</dbReference>
<evidence type="ECO:0000313" key="3">
    <source>
        <dbReference type="Proteomes" id="UP000540929"/>
    </source>
</evidence>
<dbReference type="EMBL" id="JACCAS010000001">
    <property type="protein sequence ID" value="NYH21471.1"/>
    <property type="molecule type" value="Genomic_DNA"/>
</dbReference>
<evidence type="ECO:0000313" key="2">
    <source>
        <dbReference type="EMBL" id="NYH21471.1"/>
    </source>
</evidence>
<evidence type="ECO:0000259" key="1">
    <source>
        <dbReference type="Pfam" id="PF15579"/>
    </source>
</evidence>
<dbReference type="Pfam" id="PF15579">
    <property type="entry name" value="Imm52"/>
    <property type="match status" value="1"/>
</dbReference>
<sequence>MDIRLQFRDELLTSTDFPAILTRIRHVTDAMANIDPRFADWYAQGDSREEAHMYRAFENGLPSAALVAVLRHRYANDSSFTSVALWDGDEDHNEGATLACLVGDKYLPDSFEVSLYNDAVFSDLKSMELVVLAAIEAFSPAYVAVAPRAYAEKQVFDDKPGVGWMLYLPTVITTQQVPEARALIPVKTTGKQQAGTIIVSVTDAVFSVDNPEHIEIANRIEIRLVDQDLLPRYTNL</sequence>
<reference evidence="2 3" key="1">
    <citation type="submission" date="2020-07" db="EMBL/GenBank/DDBJ databases">
        <title>Exploring microbial biodiversity for novel pathways involved in the catabolism of aromatic compounds derived from lignin.</title>
        <authorList>
            <person name="Elkins J."/>
        </authorList>
    </citation>
    <scope>NUCLEOTIDE SEQUENCE [LARGE SCALE GENOMIC DNA]</scope>
    <source>
        <strain evidence="2 3">H2C3C</strain>
    </source>
</reference>
<dbReference type="InterPro" id="IPR028969">
    <property type="entry name" value="Imm52"/>
</dbReference>
<dbReference type="RefSeq" id="WP_179742931.1">
    <property type="nucleotide sequence ID" value="NZ_JACCAS010000001.1"/>
</dbReference>
<keyword evidence="3" id="KW-1185">Reference proteome</keyword>
<name>A0A7Z0B4Q7_9BURK</name>
<organism evidence="2 3">
    <name type="scientific">Paraburkholderia bryophila</name>
    <dbReference type="NCBI Taxonomy" id="420952"/>
    <lineage>
        <taxon>Bacteria</taxon>
        <taxon>Pseudomonadati</taxon>
        <taxon>Pseudomonadota</taxon>
        <taxon>Betaproteobacteria</taxon>
        <taxon>Burkholderiales</taxon>
        <taxon>Burkholderiaceae</taxon>
        <taxon>Paraburkholderia</taxon>
    </lineage>
</organism>